<dbReference type="EMBL" id="JACCCZ010000001">
    <property type="protein sequence ID" value="NYG02109.1"/>
    <property type="molecule type" value="Genomic_DNA"/>
</dbReference>
<dbReference type="InterPro" id="IPR025847">
    <property type="entry name" value="MEDS_domain"/>
</dbReference>
<dbReference type="GeneID" id="98052165"/>
<dbReference type="RefSeq" id="WP_179761122.1">
    <property type="nucleotide sequence ID" value="NZ_BAAAJZ010000001.1"/>
</dbReference>
<protein>
    <recommendedName>
        <fullName evidence="1">MEDS domain-containing protein</fullName>
    </recommendedName>
</protein>
<organism evidence="2 3">
    <name type="scientific">Pseudonocardia alni</name>
    <name type="common">Amycolata alni</name>
    <dbReference type="NCBI Taxonomy" id="33907"/>
    <lineage>
        <taxon>Bacteria</taxon>
        <taxon>Bacillati</taxon>
        <taxon>Actinomycetota</taxon>
        <taxon>Actinomycetes</taxon>
        <taxon>Pseudonocardiales</taxon>
        <taxon>Pseudonocardiaceae</taxon>
        <taxon>Pseudonocardia</taxon>
    </lineage>
</organism>
<reference evidence="2 3" key="1">
    <citation type="submission" date="2020-07" db="EMBL/GenBank/DDBJ databases">
        <title>Sequencing the genomes of 1000 actinobacteria strains.</title>
        <authorList>
            <person name="Klenk H.-P."/>
        </authorList>
    </citation>
    <scope>NUCLEOTIDE SEQUENCE [LARGE SCALE GENOMIC DNA]</scope>
    <source>
        <strain evidence="2 3">DSM 44749</strain>
    </source>
</reference>
<sequence length="236" mass="26272">MPSTDDSPTFEQIATIGGLPVRVHDHVCLLYRGADQRDALMAAFLAEGLRAGHRCYCMITPDRHRGIADAVAALSEPGTGSTDGAAPDSPGHIDFVGPGGSHLHDGGFMSDRMLRFWDDWADTTFDRDGVLHARIVADMSWAIPLVGTPGFVMDLERYETRFTLWSSRRPQVTAFMYDLDSFDGDVIVPIVRAHPRVWMNGVILTNPYYLQSEYFSEAEAEELNHHAAATRRRPPR</sequence>
<name>A0A852W0L1_PSEA5</name>
<accession>A0A852W0L1</accession>
<comment type="caution">
    <text evidence="2">The sequence shown here is derived from an EMBL/GenBank/DDBJ whole genome shotgun (WGS) entry which is preliminary data.</text>
</comment>
<gene>
    <name evidence="2" type="ORF">HDA37_002394</name>
</gene>
<evidence type="ECO:0000313" key="2">
    <source>
        <dbReference type="EMBL" id="NYG02109.1"/>
    </source>
</evidence>
<dbReference type="Pfam" id="PF14417">
    <property type="entry name" value="MEDS"/>
    <property type="match status" value="1"/>
</dbReference>
<feature type="domain" description="MEDS" evidence="1">
    <location>
        <begin position="25"/>
        <end position="195"/>
    </location>
</feature>
<keyword evidence="3" id="KW-1185">Reference proteome</keyword>
<proteinExistence type="predicted"/>
<dbReference type="AlphaFoldDB" id="A0A852W0L1"/>
<dbReference type="Proteomes" id="UP000549695">
    <property type="component" value="Unassembled WGS sequence"/>
</dbReference>
<evidence type="ECO:0000259" key="1">
    <source>
        <dbReference type="Pfam" id="PF14417"/>
    </source>
</evidence>
<evidence type="ECO:0000313" key="3">
    <source>
        <dbReference type="Proteomes" id="UP000549695"/>
    </source>
</evidence>